<sequence length="316" mass="35229">MKKLLAEYQDTEHIDNFALIKAAEVRLTKTGKTYISILFSDRSGDLPGNLWDATDEQIKTLIPGKVVSLQGVRGSYRDQPQIQITHVRLTEAGEPDSPSDFMTHAPIKEAEMSEELSDFILSIANPTWNRLVRKLFTQYNDLFLKYPAAKMNHHAFGGGLAFHSLSIAKLAKNLVLQYPQLNQDLLISGALLHDLGKVIELSGPIATQYTLAGNLIGHITLIDEQIVLAANELHFDLQSEEMIILRHVVLAHHGLLEFGSPVRPALMEAEVLHQLDELDAGIQMMTGALEKTNSGSFSDKVFGLDNRKFYKTEEDD</sequence>
<keyword evidence="1 5" id="KW-0378">Hydrolase</keyword>
<evidence type="ECO:0000313" key="4">
    <source>
        <dbReference type="EMBL" id="SPD91808.1"/>
    </source>
</evidence>
<name>A0A2N9KAM1_9LACO</name>
<protein>
    <submittedName>
        <fullName evidence="5">3'-5' exoribonuclease YhaM</fullName>
        <ecNumber evidence="5">3.1.-.-</ecNumber>
    </submittedName>
</protein>
<gene>
    <name evidence="5" type="primary">yhaM</name>
    <name evidence="4" type="ORF">LES8486_00795</name>
    <name evidence="5" type="ORF">LES9216_00942</name>
</gene>
<dbReference type="InterPro" id="IPR003607">
    <property type="entry name" value="HD/PDEase_dom"/>
</dbReference>
<reference evidence="5 6" key="1">
    <citation type="submission" date="2018-02" db="EMBL/GenBank/DDBJ databases">
        <authorList>
            <person name="Cohen D.B."/>
            <person name="Kent A.D."/>
        </authorList>
    </citation>
    <scope>NUCLEOTIDE SEQUENCE [LARGE SCALE GENOMIC DNA]</scope>
    <source>
        <strain evidence="5 6">CECT 9216</strain>
    </source>
</reference>
<dbReference type="SUPFAM" id="SSF109604">
    <property type="entry name" value="HD-domain/PDEase-like"/>
    <property type="match status" value="1"/>
</dbReference>
<dbReference type="EMBL" id="OKQU01000001">
    <property type="protein sequence ID" value="SPE07087.1"/>
    <property type="molecule type" value="Genomic_DNA"/>
</dbReference>
<dbReference type="Proteomes" id="UP000237923">
    <property type="component" value="Unassembled WGS sequence"/>
</dbReference>
<dbReference type="Gene3D" id="1.10.3210.10">
    <property type="entry name" value="Hypothetical protein af1432"/>
    <property type="match status" value="1"/>
</dbReference>
<dbReference type="InterPro" id="IPR006675">
    <property type="entry name" value="HDIG_dom"/>
</dbReference>
<evidence type="ECO:0000256" key="1">
    <source>
        <dbReference type="ARBA" id="ARBA00022801"/>
    </source>
</evidence>
<feature type="domain" description="HD/PDEase" evidence="3">
    <location>
        <begin position="156"/>
        <end position="290"/>
    </location>
</feature>
<dbReference type="AlphaFoldDB" id="A0A2N9KAM1"/>
<dbReference type="FunFam" id="1.10.3210.10:FF:000008">
    <property type="entry name" value="3'-5' exoribonuclease YhaM"/>
    <property type="match status" value="1"/>
</dbReference>
<dbReference type="EMBL" id="OKQR01000001">
    <property type="protein sequence ID" value="SPD91808.1"/>
    <property type="molecule type" value="Genomic_DNA"/>
</dbReference>
<reference evidence="4 7" key="2">
    <citation type="submission" date="2018-02" db="EMBL/GenBank/DDBJ databases">
        <authorList>
            <person name="Rodrigo-Torres L."/>
            <person name="Arahal R. D."/>
            <person name="Lucena T."/>
        </authorList>
    </citation>
    <scope>NUCLEOTIDE SEQUENCE [LARGE SCALE GENOMIC DNA]</scope>
    <source>
        <strain evidence="4 7">CECT 8486</strain>
    </source>
</reference>
<dbReference type="GO" id="GO:0031125">
    <property type="term" value="P:rRNA 3'-end processing"/>
    <property type="evidence" value="ECO:0007669"/>
    <property type="project" value="TreeGrafter"/>
</dbReference>
<evidence type="ECO:0000313" key="6">
    <source>
        <dbReference type="Proteomes" id="UP000237923"/>
    </source>
</evidence>
<dbReference type="KEGG" id="lsu:A6B45_03535"/>
<evidence type="ECO:0000313" key="7">
    <source>
        <dbReference type="Proteomes" id="UP000239237"/>
    </source>
</evidence>
<dbReference type="PANTHER" id="PTHR37294">
    <property type="entry name" value="3'-5' EXORIBONUCLEASE YHAM"/>
    <property type="match status" value="1"/>
</dbReference>
<dbReference type="RefSeq" id="WP_072613379.1">
    <property type="nucleotide sequence ID" value="NZ_AP017935.1"/>
</dbReference>
<keyword evidence="2" id="KW-0540">Nuclease</keyword>
<evidence type="ECO:0000259" key="3">
    <source>
        <dbReference type="SMART" id="SM00471"/>
    </source>
</evidence>
<dbReference type="PANTHER" id="PTHR37294:SF1">
    <property type="entry name" value="3'-5' EXORIBONUCLEASE YHAM"/>
    <property type="match status" value="1"/>
</dbReference>
<dbReference type="EC" id="3.1.-.-" evidence="5"/>
<proteinExistence type="predicted"/>
<evidence type="ECO:0000313" key="5">
    <source>
        <dbReference type="EMBL" id="SPE07087.1"/>
    </source>
</evidence>
<organism evidence="5 6">
    <name type="scientific">Leuconostoc suionicum</name>
    <dbReference type="NCBI Taxonomy" id="1511761"/>
    <lineage>
        <taxon>Bacteria</taxon>
        <taxon>Bacillati</taxon>
        <taxon>Bacillota</taxon>
        <taxon>Bacilli</taxon>
        <taxon>Lactobacillales</taxon>
        <taxon>Lactobacillaceae</taxon>
        <taxon>Leuconostoc</taxon>
    </lineage>
</organism>
<dbReference type="InterPro" id="IPR006674">
    <property type="entry name" value="HD_domain"/>
</dbReference>
<keyword evidence="2" id="KW-0269">Exonuclease</keyword>
<dbReference type="GeneID" id="99673850"/>
<dbReference type="InterPro" id="IPR050798">
    <property type="entry name" value="YhaM_exoribonuc/phosphodiest"/>
</dbReference>
<dbReference type="Pfam" id="PF01966">
    <property type="entry name" value="HD"/>
    <property type="match status" value="1"/>
</dbReference>
<dbReference type="SMART" id="SM00471">
    <property type="entry name" value="HDc"/>
    <property type="match status" value="1"/>
</dbReference>
<dbReference type="Proteomes" id="UP000239237">
    <property type="component" value="Unassembled WGS sequence"/>
</dbReference>
<evidence type="ECO:0000256" key="2">
    <source>
        <dbReference type="ARBA" id="ARBA00022839"/>
    </source>
</evidence>
<dbReference type="NCBIfam" id="TIGR00277">
    <property type="entry name" value="HDIG"/>
    <property type="match status" value="1"/>
</dbReference>
<dbReference type="CDD" id="cd04492">
    <property type="entry name" value="YhaM_OBF_like"/>
    <property type="match status" value="1"/>
</dbReference>
<keyword evidence="7" id="KW-1185">Reference proteome</keyword>
<dbReference type="CDD" id="cd00077">
    <property type="entry name" value="HDc"/>
    <property type="match status" value="1"/>
</dbReference>
<accession>A0A2N9KAM1</accession>
<dbReference type="GO" id="GO:0004527">
    <property type="term" value="F:exonuclease activity"/>
    <property type="evidence" value="ECO:0007669"/>
    <property type="project" value="UniProtKB-KW"/>
</dbReference>